<organism evidence="3 4">
    <name type="scientific">Maccoyibacter intestinihominis</name>
    <dbReference type="NCBI Taxonomy" id="3133499"/>
    <lineage>
        <taxon>Bacteria</taxon>
        <taxon>Bacillati</taxon>
        <taxon>Bacillota</taxon>
        <taxon>Clostridia</taxon>
        <taxon>Lachnospirales</taxon>
        <taxon>Lachnospiraceae</taxon>
        <taxon>Maccoyibacter</taxon>
    </lineage>
</organism>
<gene>
    <name evidence="3" type="ORF">WMO43_07950</name>
</gene>
<keyword evidence="4" id="KW-1185">Reference proteome</keyword>
<accession>A0ABV1HE73</accession>
<dbReference type="PIRSF" id="PIRSF003092">
    <property type="entry name" value="MinD"/>
    <property type="match status" value="1"/>
</dbReference>
<dbReference type="Pfam" id="PF10609">
    <property type="entry name" value="ParA"/>
    <property type="match status" value="1"/>
</dbReference>
<dbReference type="PANTHER" id="PTHR43384:SF4">
    <property type="entry name" value="CELLULOSE BIOSYNTHESIS PROTEIN BCSQ-RELATED"/>
    <property type="match status" value="1"/>
</dbReference>
<evidence type="ECO:0000256" key="2">
    <source>
        <dbReference type="ARBA" id="ARBA00022840"/>
    </source>
</evidence>
<evidence type="ECO:0000313" key="3">
    <source>
        <dbReference type="EMBL" id="MEQ2557800.1"/>
    </source>
</evidence>
<dbReference type="InterPro" id="IPR033875">
    <property type="entry name" value="FlhG"/>
</dbReference>
<dbReference type="RefSeq" id="WP_353530832.1">
    <property type="nucleotide sequence ID" value="NZ_JBBMEX010000007.1"/>
</dbReference>
<dbReference type="InterPro" id="IPR025501">
    <property type="entry name" value="MinD_FleN"/>
</dbReference>
<dbReference type="Gene3D" id="3.40.50.300">
    <property type="entry name" value="P-loop containing nucleotide triphosphate hydrolases"/>
    <property type="match status" value="1"/>
</dbReference>
<dbReference type="InterPro" id="IPR027417">
    <property type="entry name" value="P-loop_NTPase"/>
</dbReference>
<evidence type="ECO:0000313" key="4">
    <source>
        <dbReference type="Proteomes" id="UP001454489"/>
    </source>
</evidence>
<keyword evidence="1" id="KW-0547">Nucleotide-binding</keyword>
<evidence type="ECO:0000256" key="1">
    <source>
        <dbReference type="ARBA" id="ARBA00022741"/>
    </source>
</evidence>
<dbReference type="Proteomes" id="UP001454489">
    <property type="component" value="Unassembled WGS sequence"/>
</dbReference>
<dbReference type="InterPro" id="IPR033756">
    <property type="entry name" value="YlxH/NBP35"/>
</dbReference>
<keyword evidence="2" id="KW-0067">ATP-binding</keyword>
<reference evidence="3 4" key="1">
    <citation type="submission" date="2024-03" db="EMBL/GenBank/DDBJ databases">
        <title>Human intestinal bacterial collection.</title>
        <authorList>
            <person name="Pauvert C."/>
            <person name="Hitch T.C.A."/>
            <person name="Clavel T."/>
        </authorList>
    </citation>
    <scope>NUCLEOTIDE SEQUENCE [LARGE SCALE GENOMIC DNA]</scope>
    <source>
        <strain evidence="3 4">CLA-AA-H185</strain>
    </source>
</reference>
<dbReference type="CDD" id="cd02038">
    <property type="entry name" value="FlhG-like"/>
    <property type="match status" value="1"/>
</dbReference>
<dbReference type="EMBL" id="JBBMEX010000007">
    <property type="protein sequence ID" value="MEQ2557800.1"/>
    <property type="molecule type" value="Genomic_DNA"/>
</dbReference>
<comment type="caution">
    <text evidence="3">The sequence shown here is derived from an EMBL/GenBank/DDBJ whole genome shotgun (WGS) entry which is preliminary data.</text>
</comment>
<sequence length="291" mass="31924">MDQAEGIRNVIKLQNQQMTPKARVITITSGKGGVGKSSVAVNLAVQLRKLGKRVIIFDADLGLANVEVMFGAIPKYNLSDLIYQGRDIREIITPGPMDIGFISGGSGIVTMNNLTKDQISYLVHSLSKIDELADVILIDTGAGVSDSVLEFVIASPEVILVTTPEPSSLTDSYSLLKALYRNPGFIKNGIQIHVVANKVNSVQEGKLVYDKLESVVSQFLHGTLHYFGMIPQDAVIEKAVRQQKTVSLMAPESNISNAFRVLANNLVNEEQEQFIMRRGFSQFFSNILTRK</sequence>
<dbReference type="InterPro" id="IPR050625">
    <property type="entry name" value="ParA/MinD_ATPase"/>
</dbReference>
<dbReference type="SUPFAM" id="SSF52540">
    <property type="entry name" value="P-loop containing nucleoside triphosphate hydrolases"/>
    <property type="match status" value="1"/>
</dbReference>
<proteinExistence type="predicted"/>
<dbReference type="PANTHER" id="PTHR43384">
    <property type="entry name" value="SEPTUM SITE-DETERMINING PROTEIN MIND HOMOLOG, CHLOROPLASTIC-RELATED"/>
    <property type="match status" value="1"/>
</dbReference>
<protein>
    <submittedName>
        <fullName evidence="3">MinD/ParA family protein</fullName>
    </submittedName>
</protein>
<name>A0ABV1HE73_9FIRM</name>